<protein>
    <recommendedName>
        <fullName evidence="4">GB1/RHD3-type G domain-containing protein</fullName>
    </recommendedName>
</protein>
<evidence type="ECO:0000259" key="4">
    <source>
        <dbReference type="PROSITE" id="PS51715"/>
    </source>
</evidence>
<dbReference type="Gene3D" id="3.40.50.300">
    <property type="entry name" value="P-loop containing nucleotide triphosphate hydrolases"/>
    <property type="match status" value="1"/>
</dbReference>
<evidence type="ECO:0000313" key="5">
    <source>
        <dbReference type="EMBL" id="KAH9371486.1"/>
    </source>
</evidence>
<keyword evidence="6" id="KW-1185">Reference proteome</keyword>
<evidence type="ECO:0000256" key="3">
    <source>
        <dbReference type="PROSITE-ProRule" id="PRU01052"/>
    </source>
</evidence>
<sequence>MASRRDTGRPVQIVRIEGGKGCSLDDNALKRILLDDNIKDLPVVVVSVAGIFRKGKSFLLNFFLQYMRSRGQGDWMVNNVPSEGFRWRGGSDTETLGIWIWDEVFVTNTGGKKVAVIFLDTQGTFDTKTTVNNCATIFALSMMTSSVQIYNLSQNIGEDHLQHLQLFTQYGKLAQQVTEKRPFQKLLFLVRDWQYGYERAYGFDGGYDLLEQRLKVSEELDPELQSLRHDIESCFSEISCFLLPHPGKKVASGPQFEGCLSDIDDEFKEQLQVLVPFVLQPNNLVVKKISNSDVTCRQMLDYFVVGTRATLVPPSPCPCHYRSTPKSSTETIYRMRNVSLSGAQKKCVCTQRSGEVNWMFICEARALLPAVLPFRCRATFHTVAFRLPRWLTDFIYWRIWLVIYRFQSFIEQRVALRRFPRLLADCLPGGSARFCVAEPLLLIGEMTLHKLVHRI</sequence>
<dbReference type="EMBL" id="JABSTR010000005">
    <property type="protein sequence ID" value="KAH9371486.1"/>
    <property type="molecule type" value="Genomic_DNA"/>
</dbReference>
<evidence type="ECO:0000256" key="1">
    <source>
        <dbReference type="ARBA" id="ARBA00022741"/>
    </source>
</evidence>
<proteinExistence type="inferred from homology"/>
<dbReference type="GO" id="GO:0005525">
    <property type="term" value="F:GTP binding"/>
    <property type="evidence" value="ECO:0007669"/>
    <property type="project" value="UniProtKB-KW"/>
</dbReference>
<accession>A0A9J6FZA0</accession>
<dbReference type="InterPro" id="IPR030386">
    <property type="entry name" value="G_GB1_RHD3_dom"/>
</dbReference>
<dbReference type="Proteomes" id="UP000821853">
    <property type="component" value="Chromosome 3"/>
</dbReference>
<dbReference type="AlphaFoldDB" id="A0A9J6FZA0"/>
<dbReference type="OrthoDB" id="7788754at2759"/>
<comment type="similarity">
    <text evidence="3">Belongs to the TRAFAC class dynamin-like GTPase superfamily. GB1/RHD3 GTPase family.</text>
</comment>
<dbReference type="CDD" id="cd01851">
    <property type="entry name" value="GBP"/>
    <property type="match status" value="1"/>
</dbReference>
<feature type="domain" description="GB1/RHD3-type G" evidence="4">
    <location>
        <begin position="40"/>
        <end position="283"/>
    </location>
</feature>
<dbReference type="InterPro" id="IPR027417">
    <property type="entry name" value="P-loop_NTPase"/>
</dbReference>
<dbReference type="PANTHER" id="PTHR10751">
    <property type="entry name" value="GUANYLATE BINDING PROTEIN"/>
    <property type="match status" value="1"/>
</dbReference>
<dbReference type="OMA" id="MFICEAR"/>
<dbReference type="GO" id="GO:0003924">
    <property type="term" value="F:GTPase activity"/>
    <property type="evidence" value="ECO:0007669"/>
    <property type="project" value="InterPro"/>
</dbReference>
<evidence type="ECO:0000256" key="2">
    <source>
        <dbReference type="ARBA" id="ARBA00023134"/>
    </source>
</evidence>
<name>A0A9J6FZA0_HAELO</name>
<organism evidence="5 6">
    <name type="scientific">Haemaphysalis longicornis</name>
    <name type="common">Bush tick</name>
    <dbReference type="NCBI Taxonomy" id="44386"/>
    <lineage>
        <taxon>Eukaryota</taxon>
        <taxon>Metazoa</taxon>
        <taxon>Ecdysozoa</taxon>
        <taxon>Arthropoda</taxon>
        <taxon>Chelicerata</taxon>
        <taxon>Arachnida</taxon>
        <taxon>Acari</taxon>
        <taxon>Parasitiformes</taxon>
        <taxon>Ixodida</taxon>
        <taxon>Ixodoidea</taxon>
        <taxon>Ixodidae</taxon>
        <taxon>Haemaphysalinae</taxon>
        <taxon>Haemaphysalis</taxon>
    </lineage>
</organism>
<dbReference type="SUPFAM" id="SSF52540">
    <property type="entry name" value="P-loop containing nucleoside triphosphate hydrolases"/>
    <property type="match status" value="1"/>
</dbReference>
<reference evidence="5 6" key="1">
    <citation type="journal article" date="2020" name="Cell">
        <title>Large-Scale Comparative Analyses of Tick Genomes Elucidate Their Genetic Diversity and Vector Capacities.</title>
        <authorList>
            <consortium name="Tick Genome and Microbiome Consortium (TIGMIC)"/>
            <person name="Jia N."/>
            <person name="Wang J."/>
            <person name="Shi W."/>
            <person name="Du L."/>
            <person name="Sun Y."/>
            <person name="Zhan W."/>
            <person name="Jiang J.F."/>
            <person name="Wang Q."/>
            <person name="Zhang B."/>
            <person name="Ji P."/>
            <person name="Bell-Sakyi L."/>
            <person name="Cui X.M."/>
            <person name="Yuan T.T."/>
            <person name="Jiang B.G."/>
            <person name="Yang W.F."/>
            <person name="Lam T.T."/>
            <person name="Chang Q.C."/>
            <person name="Ding S.J."/>
            <person name="Wang X.J."/>
            <person name="Zhu J.G."/>
            <person name="Ruan X.D."/>
            <person name="Zhao L."/>
            <person name="Wei J.T."/>
            <person name="Ye R.Z."/>
            <person name="Que T.C."/>
            <person name="Du C.H."/>
            <person name="Zhou Y.H."/>
            <person name="Cheng J.X."/>
            <person name="Dai P.F."/>
            <person name="Guo W.B."/>
            <person name="Han X.H."/>
            <person name="Huang E.J."/>
            <person name="Li L.F."/>
            <person name="Wei W."/>
            <person name="Gao Y.C."/>
            <person name="Liu J.Z."/>
            <person name="Shao H.Z."/>
            <person name="Wang X."/>
            <person name="Wang C.C."/>
            <person name="Yang T.C."/>
            <person name="Huo Q.B."/>
            <person name="Li W."/>
            <person name="Chen H.Y."/>
            <person name="Chen S.E."/>
            <person name="Zhou L.G."/>
            <person name="Ni X.B."/>
            <person name="Tian J.H."/>
            <person name="Sheng Y."/>
            <person name="Liu T."/>
            <person name="Pan Y.S."/>
            <person name="Xia L.Y."/>
            <person name="Li J."/>
            <person name="Zhao F."/>
            <person name="Cao W.C."/>
        </authorList>
    </citation>
    <scope>NUCLEOTIDE SEQUENCE [LARGE SCALE GENOMIC DNA]</scope>
    <source>
        <strain evidence="5">HaeL-2018</strain>
    </source>
</reference>
<gene>
    <name evidence="5" type="ORF">HPB48_018864</name>
</gene>
<dbReference type="PROSITE" id="PS51715">
    <property type="entry name" value="G_GB1_RHD3"/>
    <property type="match status" value="1"/>
</dbReference>
<dbReference type="InterPro" id="IPR015894">
    <property type="entry name" value="Guanylate-bd_N"/>
</dbReference>
<evidence type="ECO:0000313" key="6">
    <source>
        <dbReference type="Proteomes" id="UP000821853"/>
    </source>
</evidence>
<dbReference type="Pfam" id="PF02263">
    <property type="entry name" value="GBP"/>
    <property type="match status" value="1"/>
</dbReference>
<comment type="caution">
    <text evidence="5">The sequence shown here is derived from an EMBL/GenBank/DDBJ whole genome shotgun (WGS) entry which is preliminary data.</text>
</comment>
<keyword evidence="1" id="KW-0547">Nucleotide-binding</keyword>
<keyword evidence="2" id="KW-0342">GTP-binding</keyword>
<dbReference type="VEuPathDB" id="VectorBase:HLOH_040941"/>